<reference evidence="5 6" key="1">
    <citation type="submission" date="2018-06" db="EMBL/GenBank/DDBJ databases">
        <authorList>
            <consortium name="Pathogen Informatics"/>
            <person name="Doyle S."/>
        </authorList>
    </citation>
    <scope>NUCLEOTIDE SEQUENCE [LARGE SCALE GENOMIC DNA]</scope>
    <source>
        <strain evidence="5 6">NCTC12475</strain>
    </source>
</reference>
<dbReference type="Gene3D" id="3.30.70.1900">
    <property type="match status" value="1"/>
</dbReference>
<evidence type="ECO:0000259" key="4">
    <source>
        <dbReference type="Pfam" id="PF01881"/>
    </source>
</evidence>
<dbReference type="GO" id="GO:0003723">
    <property type="term" value="F:RNA binding"/>
    <property type="evidence" value="ECO:0007669"/>
    <property type="project" value="UniProtKB-KW"/>
</dbReference>
<gene>
    <name evidence="5" type="ORF">NCTC12475_00137</name>
</gene>
<evidence type="ECO:0000256" key="3">
    <source>
        <dbReference type="ARBA" id="ARBA00023118"/>
    </source>
</evidence>
<dbReference type="PANTHER" id="PTHR36984">
    <property type="entry name" value="CRISPR-ASSOCIATED ENDORIBONUCLEASE CAS6 1"/>
    <property type="match status" value="1"/>
</dbReference>
<proteinExistence type="inferred from homology"/>
<evidence type="ECO:0000313" key="5">
    <source>
        <dbReference type="EMBL" id="SUX09664.1"/>
    </source>
</evidence>
<evidence type="ECO:0000313" key="6">
    <source>
        <dbReference type="Proteomes" id="UP000254920"/>
    </source>
</evidence>
<keyword evidence="6" id="KW-1185">Reference proteome</keyword>
<accession>A0A381DGY9</accession>
<comment type="similarity">
    <text evidence="1">Belongs to the CRISPR-associated protein Cas6/Cse3/CasE family.</text>
</comment>
<organism evidence="5 6">
    <name type="scientific">Campylobacter sputorum subsp. sputorum</name>
    <dbReference type="NCBI Taxonomy" id="32024"/>
    <lineage>
        <taxon>Bacteria</taxon>
        <taxon>Pseudomonadati</taxon>
        <taxon>Campylobacterota</taxon>
        <taxon>Epsilonproteobacteria</taxon>
        <taxon>Campylobacterales</taxon>
        <taxon>Campylobacteraceae</taxon>
        <taxon>Campylobacter</taxon>
    </lineage>
</organism>
<dbReference type="RefSeq" id="WP_089182419.1">
    <property type="nucleotide sequence ID" value="NZ_CP043427.1"/>
</dbReference>
<dbReference type="EMBL" id="UFVD01000001">
    <property type="protein sequence ID" value="SUX09664.1"/>
    <property type="molecule type" value="Genomic_DNA"/>
</dbReference>
<dbReference type="Pfam" id="PF01881">
    <property type="entry name" value="Cas_Cas6_C"/>
    <property type="match status" value="1"/>
</dbReference>
<evidence type="ECO:0000256" key="1">
    <source>
        <dbReference type="ARBA" id="ARBA00005937"/>
    </source>
</evidence>
<dbReference type="InterPro" id="IPR049435">
    <property type="entry name" value="Cas_Cas6_C"/>
</dbReference>
<dbReference type="GeneID" id="93090588"/>
<dbReference type="InterPro" id="IPR010156">
    <property type="entry name" value="CRISPR-assoc_prot_Cas6"/>
</dbReference>
<dbReference type="Proteomes" id="UP000254920">
    <property type="component" value="Unassembled WGS sequence"/>
</dbReference>
<sequence length="223" mass="25562">MLTIQSKIPSKNLQIYKGLSKLIQGFFYSNLPEIEHIGYKHSSGKVFKKTNFCFTLKNGLLHIKFSALEKELEEMVAVSLLKNGLKLGEIHLVDTAINLSEHITDETDLNLKGYVVCNVKGLLDRKIYLEPADSRHLDIMTNNLLQKYETFYGKAYDSKLKIELLWQDFERFRKFYYGNNKNYMKAWLGVWNIKANNNLINLALSTGLGSGVMSYGCGFVEKV</sequence>
<feature type="domain" description="CRISPR associated protein Cas6 C-terminal" evidence="4">
    <location>
        <begin position="125"/>
        <end position="221"/>
    </location>
</feature>
<name>A0A381DGY9_9BACT</name>
<evidence type="ECO:0000256" key="2">
    <source>
        <dbReference type="ARBA" id="ARBA00022884"/>
    </source>
</evidence>
<dbReference type="GO" id="GO:0051607">
    <property type="term" value="P:defense response to virus"/>
    <property type="evidence" value="ECO:0007669"/>
    <property type="project" value="UniProtKB-KW"/>
</dbReference>
<dbReference type="CDD" id="cd21140">
    <property type="entry name" value="Cas6_I-like"/>
    <property type="match status" value="1"/>
</dbReference>
<dbReference type="GO" id="GO:0016788">
    <property type="term" value="F:hydrolase activity, acting on ester bonds"/>
    <property type="evidence" value="ECO:0007669"/>
    <property type="project" value="InterPro"/>
</dbReference>
<keyword evidence="2" id="KW-0694">RNA-binding</keyword>
<dbReference type="OrthoDB" id="5361150at2"/>
<protein>
    <submittedName>
        <fullName evidence="5">Uncharacterized protein predicted to be involved in DNA repair (RAMP superfamily)</fullName>
    </submittedName>
</protein>
<keyword evidence="3" id="KW-0051">Antiviral defense</keyword>
<dbReference type="PANTHER" id="PTHR36984:SF1">
    <property type="entry name" value="CRISPR-ASSOCIATED ENDORIBONUCLEASE CAS6 1"/>
    <property type="match status" value="1"/>
</dbReference>
<dbReference type="AlphaFoldDB" id="A0A381DGY9"/>